<organism evidence="1 2">
    <name type="scientific">Kosakonia sacchari</name>
    <dbReference type="NCBI Taxonomy" id="1158459"/>
    <lineage>
        <taxon>Bacteria</taxon>
        <taxon>Pseudomonadati</taxon>
        <taxon>Pseudomonadota</taxon>
        <taxon>Gammaproteobacteria</taxon>
        <taxon>Enterobacterales</taxon>
        <taxon>Enterobacteriaceae</taxon>
        <taxon>Kosakonia</taxon>
    </lineage>
</organism>
<dbReference type="EMBL" id="CP137744">
    <property type="protein sequence ID" value="WOZ79321.1"/>
    <property type="molecule type" value="Genomic_DNA"/>
</dbReference>
<evidence type="ECO:0000313" key="1">
    <source>
        <dbReference type="EMBL" id="WOZ79321.1"/>
    </source>
</evidence>
<dbReference type="RefSeq" id="WP_305735802.1">
    <property type="nucleotide sequence ID" value="NZ_CP137744.1"/>
</dbReference>
<proteinExistence type="predicted"/>
<keyword evidence="2" id="KW-1185">Reference proteome</keyword>
<dbReference type="Proteomes" id="UP001302368">
    <property type="component" value="Chromosome"/>
</dbReference>
<reference evidence="1 2" key="1">
    <citation type="submission" date="2023-10" db="EMBL/GenBank/DDBJ databases">
        <title>Genome sequencing of the isolated polysaccharide-producing bacterium Kosakonia sacchari KS2022.</title>
        <authorList>
            <person name="Yi X."/>
        </authorList>
    </citation>
    <scope>NUCLEOTIDE SEQUENCE [LARGE SCALE GENOMIC DNA]</scope>
    <source>
        <strain evidence="1 2">KS2022</strain>
    </source>
</reference>
<name>A0ABZ0MVR2_9ENTR</name>
<sequence>MQKLEDFYSGDDRWQRYVAFYNKDYLDDNAKFLANRLNGSLDLAVIIYGKRGIKEGVWWIEQHVPMLDNLRPVDCLDDKQLIYRLRECLIRMP</sequence>
<protein>
    <recommendedName>
        <fullName evidence="3">DUF2384 domain-containing protein</fullName>
    </recommendedName>
</protein>
<gene>
    <name evidence="1" type="ORF">Q8Y70_09820</name>
</gene>
<accession>A0ABZ0MVR2</accession>
<evidence type="ECO:0000313" key="2">
    <source>
        <dbReference type="Proteomes" id="UP001302368"/>
    </source>
</evidence>
<evidence type="ECO:0008006" key="3">
    <source>
        <dbReference type="Google" id="ProtNLM"/>
    </source>
</evidence>